<keyword evidence="3" id="KW-1185">Reference proteome</keyword>
<reference evidence="2 3" key="1">
    <citation type="submission" date="2023-07" db="EMBL/GenBank/DDBJ databases">
        <title>Genomic Encyclopedia of Type Strains, Phase IV (KMG-IV): sequencing the most valuable type-strain genomes for metagenomic binning, comparative biology and taxonomic classification.</title>
        <authorList>
            <person name="Goeker M."/>
        </authorList>
    </citation>
    <scope>NUCLEOTIDE SEQUENCE [LARGE SCALE GENOMIC DNA]</scope>
    <source>
        <strain evidence="2 3">DSM 19013</strain>
    </source>
</reference>
<feature type="region of interest" description="Disordered" evidence="1">
    <location>
        <begin position="1"/>
        <end position="55"/>
    </location>
</feature>
<gene>
    <name evidence="2" type="ORF">QO012_002651</name>
</gene>
<feature type="compositionally biased region" description="Polar residues" evidence="1">
    <location>
        <begin position="24"/>
        <end position="44"/>
    </location>
</feature>
<organism evidence="2 3">
    <name type="scientific">Methylobacterium aerolatum</name>
    <dbReference type="NCBI Taxonomy" id="418708"/>
    <lineage>
        <taxon>Bacteria</taxon>
        <taxon>Pseudomonadati</taxon>
        <taxon>Pseudomonadota</taxon>
        <taxon>Alphaproteobacteria</taxon>
        <taxon>Hyphomicrobiales</taxon>
        <taxon>Methylobacteriaceae</taxon>
        <taxon>Methylobacterium</taxon>
    </lineage>
</organism>
<evidence type="ECO:0000256" key="1">
    <source>
        <dbReference type="SAM" id="MobiDB-lite"/>
    </source>
</evidence>
<comment type="caution">
    <text evidence="2">The sequence shown here is derived from an EMBL/GenBank/DDBJ whole genome shotgun (WGS) entry which is preliminary data.</text>
</comment>
<sequence>MICRSSFPSGPGWSQGMNGAITAHGSSQSQNRAAIVTSRPQTAAWNHKLPNTAMP</sequence>
<evidence type="ECO:0000313" key="2">
    <source>
        <dbReference type="EMBL" id="MDQ0448143.1"/>
    </source>
</evidence>
<accession>A0ABU0I0L7</accession>
<dbReference type="EMBL" id="JAUSVP010000007">
    <property type="protein sequence ID" value="MDQ0448143.1"/>
    <property type="molecule type" value="Genomic_DNA"/>
</dbReference>
<proteinExistence type="predicted"/>
<dbReference type="Proteomes" id="UP001231124">
    <property type="component" value="Unassembled WGS sequence"/>
</dbReference>
<evidence type="ECO:0000313" key="3">
    <source>
        <dbReference type="Proteomes" id="UP001231124"/>
    </source>
</evidence>
<name>A0ABU0I0L7_9HYPH</name>
<protein>
    <submittedName>
        <fullName evidence="2">Uncharacterized protein</fullName>
    </submittedName>
</protein>